<dbReference type="RefSeq" id="WP_345482439.1">
    <property type="nucleotide sequence ID" value="NZ_BAABLP010000010.1"/>
</dbReference>
<keyword evidence="2" id="KW-0472">Membrane</keyword>
<feature type="region of interest" description="Disordered" evidence="1">
    <location>
        <begin position="67"/>
        <end position="87"/>
    </location>
</feature>
<evidence type="ECO:0000256" key="2">
    <source>
        <dbReference type="SAM" id="Phobius"/>
    </source>
</evidence>
<accession>A0ABP8ZHE0</accession>
<name>A0ABP8ZHE0_9MICO</name>
<evidence type="ECO:0000256" key="1">
    <source>
        <dbReference type="SAM" id="MobiDB-lite"/>
    </source>
</evidence>
<comment type="caution">
    <text evidence="3">The sequence shown here is derived from an EMBL/GenBank/DDBJ whole genome shotgun (WGS) entry which is preliminary data.</text>
</comment>
<keyword evidence="2" id="KW-1133">Transmembrane helix</keyword>
<dbReference type="EMBL" id="BAABLP010000010">
    <property type="protein sequence ID" value="GAA4756909.1"/>
    <property type="molecule type" value="Genomic_DNA"/>
</dbReference>
<reference evidence="4" key="1">
    <citation type="journal article" date="2019" name="Int. J. Syst. Evol. Microbiol.">
        <title>The Global Catalogue of Microorganisms (GCM) 10K type strain sequencing project: providing services to taxonomists for standard genome sequencing and annotation.</title>
        <authorList>
            <consortium name="The Broad Institute Genomics Platform"/>
            <consortium name="The Broad Institute Genome Sequencing Center for Infectious Disease"/>
            <person name="Wu L."/>
            <person name="Ma J."/>
        </authorList>
    </citation>
    <scope>NUCLEOTIDE SEQUENCE [LARGE SCALE GENOMIC DNA]</scope>
    <source>
        <strain evidence="4">JCM 19015</strain>
    </source>
</reference>
<gene>
    <name evidence="3" type="ORF">GCM10025783_32860</name>
</gene>
<keyword evidence="4" id="KW-1185">Reference proteome</keyword>
<evidence type="ECO:0000313" key="3">
    <source>
        <dbReference type="EMBL" id="GAA4756909.1"/>
    </source>
</evidence>
<feature type="transmembrane region" description="Helical" evidence="2">
    <location>
        <begin position="43"/>
        <end position="65"/>
    </location>
</feature>
<evidence type="ECO:0000313" key="4">
    <source>
        <dbReference type="Proteomes" id="UP001500121"/>
    </source>
</evidence>
<proteinExistence type="predicted"/>
<sequence length="221" mass="22977">MTAPRWSTPYADRVRDDLVRLVEAPEASTGTAPRRTPVDRPRVLVTGVVAAIVVVLAAFAIRAGIDRPSPGPAASPSAVTAQPAPTRPPAEVRAELHEALFALLPTSARSAPSLTWSDDRGAPTGGAIDTDGRSMLLAAACEGGGTLSVIVSGSNVERPTRVLRCAELSTLGPIDLSQAGGTDPPGPVGFDVRVRSGHPRFFAKAVAVDPEEVDRARTIRP</sequence>
<dbReference type="Proteomes" id="UP001500121">
    <property type="component" value="Unassembled WGS sequence"/>
</dbReference>
<keyword evidence="2" id="KW-0812">Transmembrane</keyword>
<organism evidence="3 4">
    <name type="scientific">Amnibacterium soli</name>
    <dbReference type="NCBI Taxonomy" id="1282736"/>
    <lineage>
        <taxon>Bacteria</taxon>
        <taxon>Bacillati</taxon>
        <taxon>Actinomycetota</taxon>
        <taxon>Actinomycetes</taxon>
        <taxon>Micrococcales</taxon>
        <taxon>Microbacteriaceae</taxon>
        <taxon>Amnibacterium</taxon>
    </lineage>
</organism>
<protein>
    <submittedName>
        <fullName evidence="3">Uncharacterized protein</fullName>
    </submittedName>
</protein>